<dbReference type="EMBL" id="UINC01158625">
    <property type="protein sequence ID" value="SVD56267.1"/>
    <property type="molecule type" value="Genomic_DNA"/>
</dbReference>
<protein>
    <recommendedName>
        <fullName evidence="2">Copper-binding protein</fullName>
    </recommendedName>
</protein>
<accession>A0A382WBM8</accession>
<dbReference type="InterPro" id="IPR042230">
    <property type="entry name" value="CusF_sf"/>
</dbReference>
<feature type="non-terminal residue" evidence="1">
    <location>
        <position position="98"/>
    </location>
</feature>
<dbReference type="Gene3D" id="2.40.50.320">
    <property type="entry name" value="Copper binding periplasmic protein CusF"/>
    <property type="match status" value="1"/>
</dbReference>
<dbReference type="AlphaFoldDB" id="A0A382WBM8"/>
<name>A0A382WBM8_9ZZZZ</name>
<organism evidence="1">
    <name type="scientific">marine metagenome</name>
    <dbReference type="NCBI Taxonomy" id="408172"/>
    <lineage>
        <taxon>unclassified sequences</taxon>
        <taxon>metagenomes</taxon>
        <taxon>ecological metagenomes</taxon>
    </lineage>
</organism>
<dbReference type="PROSITE" id="PS51257">
    <property type="entry name" value="PROKAR_LIPOPROTEIN"/>
    <property type="match status" value="1"/>
</dbReference>
<evidence type="ECO:0008006" key="2">
    <source>
        <dbReference type="Google" id="ProtNLM"/>
    </source>
</evidence>
<proteinExistence type="predicted"/>
<dbReference type="Pfam" id="PF11604">
    <property type="entry name" value="CusF_Ec"/>
    <property type="match status" value="1"/>
</dbReference>
<sequence length="98" mass="10990">MKKIIFFATIILSLACSGKTTYSVKGTIIEIRKESNEFLIHHDEIPGFMMAMTMPFKLADSLDINRFGIGDSVDFRLIIEHNHAVASDFKIQGKGTLL</sequence>
<reference evidence="1" key="1">
    <citation type="submission" date="2018-05" db="EMBL/GenBank/DDBJ databases">
        <authorList>
            <person name="Lanie J.A."/>
            <person name="Ng W.-L."/>
            <person name="Kazmierczak K.M."/>
            <person name="Andrzejewski T.M."/>
            <person name="Davidsen T.M."/>
            <person name="Wayne K.J."/>
            <person name="Tettelin H."/>
            <person name="Glass J.I."/>
            <person name="Rusch D."/>
            <person name="Podicherti R."/>
            <person name="Tsui H.-C.T."/>
            <person name="Winkler M.E."/>
        </authorList>
    </citation>
    <scope>NUCLEOTIDE SEQUENCE</scope>
</reference>
<evidence type="ECO:0000313" key="1">
    <source>
        <dbReference type="EMBL" id="SVD56267.1"/>
    </source>
</evidence>
<dbReference type="InterPro" id="IPR021647">
    <property type="entry name" value="CusF_Ec"/>
</dbReference>
<gene>
    <name evidence="1" type="ORF">METZ01_LOCUS409121</name>
</gene>